<evidence type="ECO:0000313" key="9">
    <source>
        <dbReference type="Proteomes" id="UP000055702"/>
    </source>
</evidence>
<comment type="similarity">
    <text evidence="2 7">Belongs to the MlaE permease family.</text>
</comment>
<dbReference type="GeneID" id="41839060"/>
<evidence type="ECO:0000256" key="3">
    <source>
        <dbReference type="ARBA" id="ARBA00022448"/>
    </source>
</evidence>
<keyword evidence="7" id="KW-1003">Cell membrane</keyword>
<dbReference type="PANTHER" id="PTHR30188">
    <property type="entry name" value="ABC TRANSPORTER PERMEASE PROTEIN-RELATED"/>
    <property type="match status" value="1"/>
</dbReference>
<dbReference type="RefSeq" id="WP_011639118.1">
    <property type="nucleotide sequence ID" value="NZ_JBBMQR010000008.1"/>
</dbReference>
<feature type="transmembrane region" description="Helical" evidence="7">
    <location>
        <begin position="244"/>
        <end position="263"/>
    </location>
</feature>
<evidence type="ECO:0000313" key="8">
    <source>
        <dbReference type="EMBL" id="KVX00080.1"/>
    </source>
</evidence>
<evidence type="ECO:0000256" key="2">
    <source>
        <dbReference type="ARBA" id="ARBA00007556"/>
    </source>
</evidence>
<dbReference type="EMBL" id="LRDC01000071">
    <property type="protein sequence ID" value="KVX00080.1"/>
    <property type="molecule type" value="Genomic_DNA"/>
</dbReference>
<feature type="transmembrane region" description="Helical" evidence="7">
    <location>
        <begin position="201"/>
        <end position="223"/>
    </location>
</feature>
<feature type="transmembrane region" description="Helical" evidence="7">
    <location>
        <begin position="150"/>
        <end position="175"/>
    </location>
</feature>
<comment type="caution">
    <text evidence="8">The sequence shown here is derived from an EMBL/GenBank/DDBJ whole genome shotgun (WGS) entry which is preliminary data.</text>
</comment>
<dbReference type="GO" id="GO:0043190">
    <property type="term" value="C:ATP-binding cassette (ABC) transporter complex"/>
    <property type="evidence" value="ECO:0007669"/>
    <property type="project" value="InterPro"/>
</dbReference>
<dbReference type="GO" id="GO:0005548">
    <property type="term" value="F:phospholipid transporter activity"/>
    <property type="evidence" value="ECO:0007669"/>
    <property type="project" value="TreeGrafter"/>
</dbReference>
<feature type="transmembrane region" description="Helical" evidence="7">
    <location>
        <begin position="22"/>
        <end position="43"/>
    </location>
</feature>
<keyword evidence="3" id="KW-0813">Transport</keyword>
<gene>
    <name evidence="8" type="ORF">AWJ07_09705</name>
</gene>
<protein>
    <submittedName>
        <fullName evidence="8">ABC transporter permease</fullName>
    </submittedName>
</protein>
<name>A0A125BDX8_SHEFR</name>
<evidence type="ECO:0000256" key="6">
    <source>
        <dbReference type="ARBA" id="ARBA00023136"/>
    </source>
</evidence>
<dbReference type="Pfam" id="PF02405">
    <property type="entry name" value="MlaE"/>
    <property type="match status" value="1"/>
</dbReference>
<evidence type="ECO:0000256" key="5">
    <source>
        <dbReference type="ARBA" id="ARBA00022989"/>
    </source>
</evidence>
<accession>A0A125BDX8</accession>
<keyword evidence="4 7" id="KW-0812">Transmembrane</keyword>
<evidence type="ECO:0000256" key="7">
    <source>
        <dbReference type="RuleBase" id="RU362044"/>
    </source>
</evidence>
<keyword evidence="6 7" id="KW-0472">Membrane</keyword>
<evidence type="ECO:0000256" key="4">
    <source>
        <dbReference type="ARBA" id="ARBA00022692"/>
    </source>
</evidence>
<dbReference type="Proteomes" id="UP000055702">
    <property type="component" value="Unassembled WGS sequence"/>
</dbReference>
<reference evidence="8 9" key="1">
    <citation type="submission" date="2016-01" db="EMBL/GenBank/DDBJ databases">
        <title>Draft genome of the antarctic isolate Shewanella frigidimarina Ag06-30.</title>
        <authorList>
            <person name="Parmeciano Di Noto G."/>
            <person name="Vazquez S."/>
            <person name="Mac Cormack W."/>
            <person name="Iriarte A."/>
            <person name="Quiroga C."/>
        </authorList>
    </citation>
    <scope>NUCLEOTIDE SEQUENCE [LARGE SCALE GENOMIC DNA]</scope>
    <source>
        <strain evidence="8 9">Ag06-30</strain>
    </source>
</reference>
<dbReference type="AlphaFoldDB" id="A0A125BDX8"/>
<comment type="subcellular location">
    <subcellularLocation>
        <location evidence="7">Cell inner membrane</location>
        <topology evidence="7">Multi-pass membrane protein</topology>
    </subcellularLocation>
    <subcellularLocation>
        <location evidence="1">Membrane</location>
        <topology evidence="1">Multi-pass membrane protein</topology>
    </subcellularLocation>
</comment>
<evidence type="ECO:0000256" key="1">
    <source>
        <dbReference type="ARBA" id="ARBA00004141"/>
    </source>
</evidence>
<dbReference type="InterPro" id="IPR030802">
    <property type="entry name" value="Permease_MalE"/>
</dbReference>
<dbReference type="PANTHER" id="PTHR30188:SF4">
    <property type="entry name" value="PROTEIN TRIGALACTOSYLDIACYLGLYCEROL 1, CHLOROPLASTIC"/>
    <property type="match status" value="1"/>
</dbReference>
<dbReference type="InterPro" id="IPR003453">
    <property type="entry name" value="ABC_MlaE_roteobac"/>
</dbReference>
<organism evidence="8">
    <name type="scientific">Shewanella frigidimarina</name>
    <dbReference type="NCBI Taxonomy" id="56812"/>
    <lineage>
        <taxon>Bacteria</taxon>
        <taxon>Pseudomonadati</taxon>
        <taxon>Pseudomonadota</taxon>
        <taxon>Gammaproteobacteria</taxon>
        <taxon>Alteromonadales</taxon>
        <taxon>Shewanellaceae</taxon>
        <taxon>Shewanella</taxon>
    </lineage>
</organism>
<dbReference type="OMA" id="VFQGYDC"/>
<dbReference type="NCBIfam" id="TIGR00056">
    <property type="entry name" value="MlaE family lipid ABC transporter permease subunit"/>
    <property type="match status" value="1"/>
</dbReference>
<feature type="transmembrane region" description="Helical" evidence="7">
    <location>
        <begin position="55"/>
        <end position="77"/>
    </location>
</feature>
<keyword evidence="5 7" id="KW-1133">Transmembrane helix</keyword>
<keyword evidence="7" id="KW-0997">Cell inner membrane</keyword>
<sequence>MNALFNSVSNLGAATRKNIDSIGLATLFLLRIVSSLFTGLVSFKQVIKQIYFIGNRSLIVIIVAALFTGMVVALQFYDTLVRFGSVDLLGSAVALSLIKELGPVMTALMVIARVGSATCSEIGIMRNEQQFDALDCMAINSYRYVMLPRLLAALFCVPMLTAVFDLVGIGGGYIVGVHIQGESPGAYIQGVMDTISFKDVLVGQIKSLVFGLFIMWIPLYYGFYLHLNQKNMGAEGVSNGTTQAVVMSAIIMLFSDYIVSSLAL</sequence>
<proteinExistence type="inferred from homology"/>